<reference evidence="1 2" key="1">
    <citation type="submission" date="2017-09" db="EMBL/GenBank/DDBJ databases">
        <title>Depth-based differentiation of microbial function through sediment-hosted aquifers and enrichment of novel symbionts in the deep terrestrial subsurface.</title>
        <authorList>
            <person name="Probst A.J."/>
            <person name="Ladd B."/>
            <person name="Jarett J.K."/>
            <person name="Geller-Mcgrath D.E."/>
            <person name="Sieber C.M."/>
            <person name="Emerson J.B."/>
            <person name="Anantharaman K."/>
            <person name="Thomas B.C."/>
            <person name="Malmstrom R."/>
            <person name="Stieglmeier M."/>
            <person name="Klingl A."/>
            <person name="Woyke T."/>
            <person name="Ryan C.M."/>
            <person name="Banfield J.F."/>
        </authorList>
    </citation>
    <scope>NUCLEOTIDE SEQUENCE [LARGE SCALE GENOMIC DNA]</scope>
    <source>
        <strain evidence="1">CG23_combo_of_CG06-09_8_20_14_all_34_8</strain>
    </source>
</reference>
<evidence type="ECO:0000313" key="1">
    <source>
        <dbReference type="EMBL" id="PIP53186.1"/>
    </source>
</evidence>
<dbReference type="EMBL" id="PCSR01000053">
    <property type="protein sequence ID" value="PIP53186.1"/>
    <property type="molecule type" value="Genomic_DNA"/>
</dbReference>
<gene>
    <name evidence="1" type="ORF">COX08_02365</name>
</gene>
<proteinExistence type="predicted"/>
<protein>
    <submittedName>
        <fullName evidence="1">Uncharacterized protein</fullName>
    </submittedName>
</protein>
<comment type="caution">
    <text evidence="1">The sequence shown here is derived from an EMBL/GenBank/DDBJ whole genome shotgun (WGS) entry which is preliminary data.</text>
</comment>
<dbReference type="AlphaFoldDB" id="A0A2H0B6C1"/>
<sequence length="199" mass="23291">MFYFPNERYLAPKWQARVIPSQNAFTFKNGVVINNLWELKQALRIIREDIIAQHVNENKNEIAQWIEKKVGDEKLAAEMRKTTHRWGMIVALERQMMRSLSLPKYVAQRWLSTVEYPFYFVDGKSCNSLENLKHKLEEATDETILFHLERDPNDVAKWVDDIIGDYVIAGILSEATNRSQMITFIADHLEMLKDALTCD</sequence>
<organism evidence="1 2">
    <name type="scientific">Candidatus Beckwithbacteria bacterium CG23_combo_of_CG06-09_8_20_14_all_34_8</name>
    <dbReference type="NCBI Taxonomy" id="1974497"/>
    <lineage>
        <taxon>Bacteria</taxon>
        <taxon>Candidatus Beckwithiibacteriota</taxon>
    </lineage>
</organism>
<evidence type="ECO:0000313" key="2">
    <source>
        <dbReference type="Proteomes" id="UP000229459"/>
    </source>
</evidence>
<accession>A0A2H0B6C1</accession>
<dbReference type="Proteomes" id="UP000229459">
    <property type="component" value="Unassembled WGS sequence"/>
</dbReference>
<name>A0A2H0B6C1_9BACT</name>